<dbReference type="Proteomes" id="UP001239111">
    <property type="component" value="Chromosome 3"/>
</dbReference>
<reference evidence="1" key="1">
    <citation type="submission" date="2023-04" db="EMBL/GenBank/DDBJ databases">
        <title>A chromosome-level genome assembly of the parasitoid wasp Eretmocerus hayati.</title>
        <authorList>
            <person name="Zhong Y."/>
            <person name="Liu S."/>
            <person name="Liu Y."/>
        </authorList>
    </citation>
    <scope>NUCLEOTIDE SEQUENCE</scope>
    <source>
        <strain evidence="1">ZJU_SS_LIU_2023</strain>
    </source>
</reference>
<proteinExistence type="predicted"/>
<gene>
    <name evidence="1" type="ORF">QAD02_003728</name>
</gene>
<evidence type="ECO:0000313" key="1">
    <source>
        <dbReference type="EMBL" id="KAJ8672469.1"/>
    </source>
</evidence>
<comment type="caution">
    <text evidence="1">The sequence shown here is derived from an EMBL/GenBank/DDBJ whole genome shotgun (WGS) entry which is preliminary data.</text>
</comment>
<sequence length="123" mass="13242">MTPCFRGPIPAPFKRPKERQTHADVCKIPYLLLGPDKTTSADSVLRAALSQGVALSPARERVCVSEGKGCAHCRARKIKYMHGDDGPGCPRIQIAAYDRAHKTAAAAPAALYLPTSFVARLTL</sequence>
<accession>A0ACC2NQ82</accession>
<protein>
    <submittedName>
        <fullName evidence="1">Uncharacterized protein</fullName>
    </submittedName>
</protein>
<keyword evidence="2" id="KW-1185">Reference proteome</keyword>
<dbReference type="EMBL" id="CM056743">
    <property type="protein sequence ID" value="KAJ8672469.1"/>
    <property type="molecule type" value="Genomic_DNA"/>
</dbReference>
<name>A0ACC2NQ82_9HYME</name>
<evidence type="ECO:0000313" key="2">
    <source>
        <dbReference type="Proteomes" id="UP001239111"/>
    </source>
</evidence>
<organism evidence="1 2">
    <name type="scientific">Eretmocerus hayati</name>
    <dbReference type="NCBI Taxonomy" id="131215"/>
    <lineage>
        <taxon>Eukaryota</taxon>
        <taxon>Metazoa</taxon>
        <taxon>Ecdysozoa</taxon>
        <taxon>Arthropoda</taxon>
        <taxon>Hexapoda</taxon>
        <taxon>Insecta</taxon>
        <taxon>Pterygota</taxon>
        <taxon>Neoptera</taxon>
        <taxon>Endopterygota</taxon>
        <taxon>Hymenoptera</taxon>
        <taxon>Apocrita</taxon>
        <taxon>Proctotrupomorpha</taxon>
        <taxon>Chalcidoidea</taxon>
        <taxon>Aphelinidae</taxon>
        <taxon>Aphelininae</taxon>
        <taxon>Eretmocerus</taxon>
    </lineage>
</organism>